<dbReference type="InParanoid" id="A0A165DL86"/>
<dbReference type="AlphaFoldDB" id="A0A165DL86"/>
<dbReference type="Proteomes" id="UP000076871">
    <property type="component" value="Unassembled WGS sequence"/>
</dbReference>
<proteinExistence type="predicted"/>
<organism evidence="1 2">
    <name type="scientific">Laetiporus sulphureus 93-53</name>
    <dbReference type="NCBI Taxonomy" id="1314785"/>
    <lineage>
        <taxon>Eukaryota</taxon>
        <taxon>Fungi</taxon>
        <taxon>Dikarya</taxon>
        <taxon>Basidiomycota</taxon>
        <taxon>Agaricomycotina</taxon>
        <taxon>Agaricomycetes</taxon>
        <taxon>Polyporales</taxon>
        <taxon>Laetiporus</taxon>
    </lineage>
</organism>
<accession>A0A165DL86</accession>
<keyword evidence="2" id="KW-1185">Reference proteome</keyword>
<name>A0A165DL86_9APHY</name>
<evidence type="ECO:0000313" key="2">
    <source>
        <dbReference type="Proteomes" id="UP000076871"/>
    </source>
</evidence>
<protein>
    <submittedName>
        <fullName evidence="1">Uncharacterized protein</fullName>
    </submittedName>
</protein>
<evidence type="ECO:0000313" key="1">
    <source>
        <dbReference type="EMBL" id="KZT05130.1"/>
    </source>
</evidence>
<reference evidence="1 2" key="1">
    <citation type="journal article" date="2016" name="Mol. Biol. Evol.">
        <title>Comparative Genomics of Early-Diverging Mushroom-Forming Fungi Provides Insights into the Origins of Lignocellulose Decay Capabilities.</title>
        <authorList>
            <person name="Nagy L.G."/>
            <person name="Riley R."/>
            <person name="Tritt A."/>
            <person name="Adam C."/>
            <person name="Daum C."/>
            <person name="Floudas D."/>
            <person name="Sun H."/>
            <person name="Yadav J.S."/>
            <person name="Pangilinan J."/>
            <person name="Larsson K.H."/>
            <person name="Matsuura K."/>
            <person name="Barry K."/>
            <person name="Labutti K."/>
            <person name="Kuo R."/>
            <person name="Ohm R.A."/>
            <person name="Bhattacharya S.S."/>
            <person name="Shirouzu T."/>
            <person name="Yoshinaga Y."/>
            <person name="Martin F.M."/>
            <person name="Grigoriev I.V."/>
            <person name="Hibbett D.S."/>
        </authorList>
    </citation>
    <scope>NUCLEOTIDE SEQUENCE [LARGE SCALE GENOMIC DNA]</scope>
    <source>
        <strain evidence="1 2">93-53</strain>
    </source>
</reference>
<dbReference type="EMBL" id="KV427632">
    <property type="protein sequence ID" value="KZT05130.1"/>
    <property type="molecule type" value="Genomic_DNA"/>
</dbReference>
<dbReference type="GeneID" id="63829797"/>
<gene>
    <name evidence="1" type="ORF">LAESUDRAFT_760580</name>
</gene>
<dbReference type="RefSeq" id="XP_040762870.1">
    <property type="nucleotide sequence ID" value="XM_040912769.1"/>
</dbReference>
<sequence>MASDVHDSDGWLSLKKIYCRKGWTVPTAPEASVMVKASHHQISYDWLMHDANTAESEKVAELELPLNTPIDEYEVALTTALHLLLVSSLLATPAPETGSEVKELPDKIIVKQEKDTADPSCHNLAIPPLPCGHSDWPSKHPRFNDSDPNNIMMQHFHASTIVVSSTKVLKLRSSKGKAHVKGSSKSAIMKSELTHASSATIEPSLASTQLERIIELSQQLLKENRALRAHKS</sequence>